<dbReference type="InterPro" id="IPR001310">
    <property type="entry name" value="Histidine_triad_HIT"/>
</dbReference>
<feature type="short sequence motif" description="Histidine triad motif" evidence="2 3">
    <location>
        <begin position="95"/>
        <end position="99"/>
    </location>
</feature>
<evidence type="ECO:0000256" key="1">
    <source>
        <dbReference type="PIRSR" id="PIRSR601310-1"/>
    </source>
</evidence>
<gene>
    <name evidence="5" type="ORF">CO051_02010</name>
</gene>
<evidence type="ECO:0000259" key="4">
    <source>
        <dbReference type="PROSITE" id="PS51084"/>
    </source>
</evidence>
<dbReference type="InterPro" id="IPR011146">
    <property type="entry name" value="HIT-like"/>
</dbReference>
<dbReference type="InterPro" id="IPR036265">
    <property type="entry name" value="HIT-like_sf"/>
</dbReference>
<dbReference type="PRINTS" id="PR00332">
    <property type="entry name" value="HISTRIAD"/>
</dbReference>
<dbReference type="PROSITE" id="PS51084">
    <property type="entry name" value="HIT_2"/>
    <property type="match status" value="1"/>
</dbReference>
<sequence>MINEYMEDCIFCNIINKKLPSHMMYEDANYCAFLDIFPRVKGHALVIPKKHYRWVNDVPEFGEYWEVAKKVGLMIQKKLSSSYISYVTIGNEVPHAHIHILPQSTDKLEGFHFDPVFKMENTEIENLAHKIKGSMNH</sequence>
<dbReference type="PANTHER" id="PTHR46648">
    <property type="entry name" value="HIT FAMILY PROTEIN 1"/>
    <property type="match status" value="1"/>
</dbReference>
<dbReference type="PANTHER" id="PTHR46648:SF1">
    <property type="entry name" value="ADENOSINE 5'-MONOPHOSPHORAMIDASE HNT1"/>
    <property type="match status" value="1"/>
</dbReference>
<dbReference type="Proteomes" id="UP000231383">
    <property type="component" value="Unassembled WGS sequence"/>
</dbReference>
<evidence type="ECO:0000256" key="2">
    <source>
        <dbReference type="PIRSR" id="PIRSR601310-3"/>
    </source>
</evidence>
<feature type="active site" description="Tele-AMP-histidine intermediate" evidence="1">
    <location>
        <position position="97"/>
    </location>
</feature>
<dbReference type="EMBL" id="PFSC01000054">
    <property type="protein sequence ID" value="PJC33088.1"/>
    <property type="molecule type" value="Genomic_DNA"/>
</dbReference>
<dbReference type="Pfam" id="PF01230">
    <property type="entry name" value="HIT"/>
    <property type="match status" value="1"/>
</dbReference>
<proteinExistence type="predicted"/>
<evidence type="ECO:0000256" key="3">
    <source>
        <dbReference type="PROSITE-ProRule" id="PRU00464"/>
    </source>
</evidence>
<reference evidence="6" key="1">
    <citation type="submission" date="2017-09" db="EMBL/GenBank/DDBJ databases">
        <title>Depth-based differentiation of microbial function through sediment-hosted aquifers and enrichment of novel symbionts in the deep terrestrial subsurface.</title>
        <authorList>
            <person name="Probst A.J."/>
            <person name="Ladd B."/>
            <person name="Jarett J.K."/>
            <person name="Geller-Mcgrath D.E."/>
            <person name="Sieber C.M.K."/>
            <person name="Emerson J.B."/>
            <person name="Anantharaman K."/>
            <person name="Thomas B.C."/>
            <person name="Malmstrom R."/>
            <person name="Stieglmeier M."/>
            <person name="Klingl A."/>
            <person name="Woyke T."/>
            <person name="Ryan C.M."/>
            <person name="Banfield J.F."/>
        </authorList>
    </citation>
    <scope>NUCLEOTIDE SEQUENCE [LARGE SCALE GENOMIC DNA]</scope>
</reference>
<evidence type="ECO:0000313" key="5">
    <source>
        <dbReference type="EMBL" id="PJC33088.1"/>
    </source>
</evidence>
<dbReference type="GO" id="GO:0003824">
    <property type="term" value="F:catalytic activity"/>
    <property type="evidence" value="ECO:0007669"/>
    <property type="project" value="InterPro"/>
</dbReference>
<dbReference type="AlphaFoldDB" id="A0A2M8F1D5"/>
<dbReference type="Gene3D" id="3.30.428.10">
    <property type="entry name" value="HIT-like"/>
    <property type="match status" value="1"/>
</dbReference>
<accession>A0A2M8F1D5</accession>
<comment type="caution">
    <text evidence="5">The sequence shown here is derived from an EMBL/GenBank/DDBJ whole genome shotgun (WGS) entry which is preliminary data.</text>
</comment>
<name>A0A2M8F1D5_9BACT</name>
<protein>
    <submittedName>
        <fullName evidence="5">HIT family protein</fullName>
    </submittedName>
</protein>
<evidence type="ECO:0000313" key="6">
    <source>
        <dbReference type="Proteomes" id="UP000231383"/>
    </source>
</evidence>
<dbReference type="GO" id="GO:0009117">
    <property type="term" value="P:nucleotide metabolic process"/>
    <property type="evidence" value="ECO:0007669"/>
    <property type="project" value="TreeGrafter"/>
</dbReference>
<feature type="domain" description="HIT" evidence="4">
    <location>
        <begin position="10"/>
        <end position="110"/>
    </location>
</feature>
<dbReference type="SUPFAM" id="SSF54197">
    <property type="entry name" value="HIT-like"/>
    <property type="match status" value="1"/>
</dbReference>
<organism evidence="5 6">
    <name type="scientific">Candidatus Roizmanbacteria bacterium CG_4_9_14_0_2_um_filter_39_13</name>
    <dbReference type="NCBI Taxonomy" id="1974839"/>
    <lineage>
        <taxon>Bacteria</taxon>
        <taxon>Candidatus Roizmaniibacteriota</taxon>
    </lineage>
</organism>